<evidence type="ECO:0000313" key="1">
    <source>
        <dbReference type="EMBL" id="HJF30341.1"/>
    </source>
</evidence>
<proteinExistence type="predicted"/>
<dbReference type="Proteomes" id="UP000698173">
    <property type="component" value="Unassembled WGS sequence"/>
</dbReference>
<sequence length="82" mass="9349">LQVAGPIPENEMRYLKQTIQRRRDFVVAGAIRLRRDAVQSLPSALLSGLSREASTKRRSGISRISNSFLMYGNNYKLDSYIF</sequence>
<evidence type="ECO:0000313" key="2">
    <source>
        <dbReference type="Proteomes" id="UP000698173"/>
    </source>
</evidence>
<reference evidence="1" key="1">
    <citation type="journal article" date="2021" name="PeerJ">
        <title>Extensive microbial diversity within the chicken gut microbiome revealed by metagenomics and culture.</title>
        <authorList>
            <person name="Gilroy R."/>
            <person name="Ravi A."/>
            <person name="Getino M."/>
            <person name="Pursley I."/>
            <person name="Horton D.L."/>
            <person name="Alikhan N.F."/>
            <person name="Baker D."/>
            <person name="Gharbi K."/>
            <person name="Hall N."/>
            <person name="Watson M."/>
            <person name="Adriaenssens E.M."/>
            <person name="Foster-Nyarko E."/>
            <person name="Jarju S."/>
            <person name="Secka A."/>
            <person name="Antonio M."/>
            <person name="Oren A."/>
            <person name="Chaudhuri R.R."/>
            <person name="La Ragione R."/>
            <person name="Hildebrand F."/>
            <person name="Pallen M.J."/>
        </authorList>
    </citation>
    <scope>NUCLEOTIDE SEQUENCE</scope>
    <source>
        <strain evidence="1">CHK171-7178</strain>
    </source>
</reference>
<gene>
    <name evidence="1" type="ORF">K8V56_01015</name>
</gene>
<feature type="non-terminal residue" evidence="1">
    <location>
        <position position="1"/>
    </location>
</feature>
<reference evidence="1" key="2">
    <citation type="submission" date="2021-09" db="EMBL/GenBank/DDBJ databases">
        <authorList>
            <person name="Gilroy R."/>
        </authorList>
    </citation>
    <scope>NUCLEOTIDE SEQUENCE</scope>
    <source>
        <strain evidence="1">CHK171-7178</strain>
    </source>
</reference>
<protein>
    <submittedName>
        <fullName evidence="1">Uncharacterized protein</fullName>
    </submittedName>
</protein>
<organism evidence="1 2">
    <name type="scientific">Sporosarcina psychrophila</name>
    <name type="common">Bacillus psychrophilus</name>
    <dbReference type="NCBI Taxonomy" id="1476"/>
    <lineage>
        <taxon>Bacteria</taxon>
        <taxon>Bacillati</taxon>
        <taxon>Bacillota</taxon>
        <taxon>Bacilli</taxon>
        <taxon>Bacillales</taxon>
        <taxon>Caryophanaceae</taxon>
        <taxon>Sporosarcina</taxon>
    </lineage>
</organism>
<dbReference type="EMBL" id="DYWT01000014">
    <property type="protein sequence ID" value="HJF30341.1"/>
    <property type="molecule type" value="Genomic_DNA"/>
</dbReference>
<name>A0A921KBW4_SPOPS</name>
<accession>A0A921KBW4</accession>
<dbReference type="AlphaFoldDB" id="A0A921KBW4"/>
<comment type="caution">
    <text evidence="1">The sequence shown here is derived from an EMBL/GenBank/DDBJ whole genome shotgun (WGS) entry which is preliminary data.</text>
</comment>